<reference evidence="1" key="1">
    <citation type="journal article" date="2014" name="Front. Microbiol.">
        <title>High frequency of phylogenetically diverse reductive dehalogenase-homologous genes in deep subseafloor sedimentary metagenomes.</title>
        <authorList>
            <person name="Kawai M."/>
            <person name="Futagami T."/>
            <person name="Toyoda A."/>
            <person name="Takaki Y."/>
            <person name="Nishi S."/>
            <person name="Hori S."/>
            <person name="Arai W."/>
            <person name="Tsubouchi T."/>
            <person name="Morono Y."/>
            <person name="Uchiyama I."/>
            <person name="Ito T."/>
            <person name="Fujiyama A."/>
            <person name="Inagaki F."/>
            <person name="Takami H."/>
        </authorList>
    </citation>
    <scope>NUCLEOTIDE SEQUENCE</scope>
    <source>
        <strain evidence="1">Expedition CK06-06</strain>
    </source>
</reference>
<name>X0UL22_9ZZZZ</name>
<organism evidence="1">
    <name type="scientific">marine sediment metagenome</name>
    <dbReference type="NCBI Taxonomy" id="412755"/>
    <lineage>
        <taxon>unclassified sequences</taxon>
        <taxon>metagenomes</taxon>
        <taxon>ecological metagenomes</taxon>
    </lineage>
</organism>
<feature type="non-terminal residue" evidence="1">
    <location>
        <position position="99"/>
    </location>
</feature>
<protein>
    <submittedName>
        <fullName evidence="1">Uncharacterized protein</fullName>
    </submittedName>
</protein>
<comment type="caution">
    <text evidence="1">The sequence shown here is derived from an EMBL/GenBank/DDBJ whole genome shotgun (WGS) entry which is preliminary data.</text>
</comment>
<evidence type="ECO:0000313" key="1">
    <source>
        <dbReference type="EMBL" id="GAG01053.1"/>
    </source>
</evidence>
<dbReference type="EMBL" id="BARS01029110">
    <property type="protein sequence ID" value="GAG01053.1"/>
    <property type="molecule type" value="Genomic_DNA"/>
</dbReference>
<gene>
    <name evidence="1" type="ORF">S01H1_45545</name>
</gene>
<proteinExistence type="predicted"/>
<dbReference type="AlphaFoldDB" id="X0UL22"/>
<sequence length="99" mass="11604">MSEILRKVTNFYVDSGDFNGVHITSMGEDFEEIRQELRKLLEEKKVVLNFGDRHPNPHILAFEPESIEEQIEKLDKLKFEKPEYRDHGVLKIQTNSVSC</sequence>
<accession>X0UL22</accession>